<dbReference type="Proteomes" id="UP000315295">
    <property type="component" value="Unassembled WGS sequence"/>
</dbReference>
<comment type="caution">
    <text evidence="2">The sequence shown here is derived from an EMBL/GenBank/DDBJ whole genome shotgun (WGS) entry which is preliminary data.</text>
</comment>
<evidence type="ECO:0000313" key="2">
    <source>
        <dbReference type="EMBL" id="TQD71879.1"/>
    </source>
</evidence>
<gene>
    <name evidence="2" type="ORF">C1H46_042587</name>
</gene>
<organism evidence="2 3">
    <name type="scientific">Malus baccata</name>
    <name type="common">Siberian crab apple</name>
    <name type="synonym">Pyrus baccata</name>
    <dbReference type="NCBI Taxonomy" id="106549"/>
    <lineage>
        <taxon>Eukaryota</taxon>
        <taxon>Viridiplantae</taxon>
        <taxon>Streptophyta</taxon>
        <taxon>Embryophyta</taxon>
        <taxon>Tracheophyta</taxon>
        <taxon>Spermatophyta</taxon>
        <taxon>Magnoliopsida</taxon>
        <taxon>eudicotyledons</taxon>
        <taxon>Gunneridae</taxon>
        <taxon>Pentapetalae</taxon>
        <taxon>rosids</taxon>
        <taxon>fabids</taxon>
        <taxon>Rosales</taxon>
        <taxon>Rosaceae</taxon>
        <taxon>Amygdaloideae</taxon>
        <taxon>Maleae</taxon>
        <taxon>Malus</taxon>
    </lineage>
</organism>
<dbReference type="EMBL" id="VIEB01001479">
    <property type="protein sequence ID" value="TQD71879.1"/>
    <property type="molecule type" value="Genomic_DNA"/>
</dbReference>
<evidence type="ECO:0000313" key="3">
    <source>
        <dbReference type="Proteomes" id="UP000315295"/>
    </source>
</evidence>
<dbReference type="AlphaFoldDB" id="A0A540KCE4"/>
<evidence type="ECO:0000256" key="1">
    <source>
        <dbReference type="SAM" id="MobiDB-lite"/>
    </source>
</evidence>
<keyword evidence="3" id="KW-1185">Reference proteome</keyword>
<name>A0A540KCE4_MALBA</name>
<reference evidence="2 3" key="1">
    <citation type="journal article" date="2019" name="G3 (Bethesda)">
        <title>Sequencing of a Wild Apple (Malus baccata) Genome Unravels the Differences Between Cultivated and Wild Apple Species Regarding Disease Resistance and Cold Tolerance.</title>
        <authorList>
            <person name="Chen X."/>
        </authorList>
    </citation>
    <scope>NUCLEOTIDE SEQUENCE [LARGE SCALE GENOMIC DNA]</scope>
    <source>
        <strain evidence="3">cv. Shandingzi</strain>
        <tissue evidence="2">Leaves</tissue>
    </source>
</reference>
<proteinExistence type="predicted"/>
<protein>
    <submittedName>
        <fullName evidence="2">Uncharacterized protein</fullName>
    </submittedName>
</protein>
<accession>A0A540KCE4</accession>
<sequence length="198" mass="20921">MNQHTTVVQVDVGDVVHSSDGGPAPKKSKLIARRNNPKQALYCDPHEATKVQDNSQLTITRGVRGATFTTIPRVEMSQGRVGSSNPMTGVSPHPPTIIEGAKGATFTTIPRVEMPQSRFGSSSPMTGVSPHPPTITEGAKGATFTTIPRVEMPQGRVGSSNPMTGVSPHPPTITEGAKGAKSLRMNGHSSLPFNVHEK</sequence>
<feature type="region of interest" description="Disordered" evidence="1">
    <location>
        <begin position="116"/>
        <end position="198"/>
    </location>
</feature>